<dbReference type="InterPro" id="IPR006162">
    <property type="entry name" value="Ppantetheine_attach_site"/>
</dbReference>
<reference evidence="6 7" key="2">
    <citation type="submission" date="2018-06" db="EMBL/GenBank/DDBJ databases">
        <title>Metagenomic assembly of (sub)arctic Cyanobacteria and their associated microbiome from non-axenic cultures.</title>
        <authorList>
            <person name="Baurain D."/>
        </authorList>
    </citation>
    <scope>NUCLEOTIDE SEQUENCE [LARGE SCALE GENOMIC DNA]</scope>
    <source>
        <strain evidence="6">ULC066bin1</strain>
    </source>
</reference>
<dbReference type="PANTHER" id="PTHR44845:SF6">
    <property type="entry name" value="BETA-ALANINE-ACTIVATING ENZYME"/>
    <property type="match status" value="1"/>
</dbReference>
<keyword evidence="3" id="KW-0597">Phosphoprotein</keyword>
<feature type="domain" description="Carrier" evidence="5">
    <location>
        <begin position="32"/>
        <end position="107"/>
    </location>
</feature>
<dbReference type="FunFam" id="1.10.1200.10:FF:000005">
    <property type="entry name" value="Nonribosomal peptide synthetase 1"/>
    <property type="match status" value="1"/>
</dbReference>
<sequence>LDALPLNINLKVDRIALPPFDASQSLNTEFVAPRDRVEQQLADIWAKLLGRNSVGIHDNFFDLGGHSLLSMRLISEIEQAFDYQFPLKLFFQISTIAEMSESIRQRVSDSDDIDEQALELGMEDYRALLCQSAGKTGLRLGKRGLIINILPESQISSQPFVWIGEVKTAQRLELKQPIYVMPGASLYPSMNSHQDYVSVISSLLVDELLSAQPSGSYSLGGWCYNGYVAMEMAQQLMKMGKNVDLVTLIDVEGNSKLYKWLHKLNHYFGTLRFHLFNISKLSLRQKWKYITERIKSKTSHSNPPKETQEKETQEVEVNTEFGQDAMDLLYKAGTSYKQNPYRDRVLLIGSTEKIVHGQKEVKHLNLSWFLPHNGWEGLLQGKVYVANVACDHLDLMEDPYCAEVGKIIHRTSSLSTQYFS</sequence>
<dbReference type="SUPFAM" id="SSF47336">
    <property type="entry name" value="ACP-like"/>
    <property type="match status" value="1"/>
</dbReference>
<dbReference type="Pfam" id="PF00550">
    <property type="entry name" value="PP-binding"/>
    <property type="match status" value="1"/>
</dbReference>
<dbReference type="InterPro" id="IPR036736">
    <property type="entry name" value="ACP-like_sf"/>
</dbReference>
<organism evidence="6 7">
    <name type="scientific">Pseudanabaena frigida</name>
    <dbReference type="NCBI Taxonomy" id="945775"/>
    <lineage>
        <taxon>Bacteria</taxon>
        <taxon>Bacillati</taxon>
        <taxon>Cyanobacteriota</taxon>
        <taxon>Cyanophyceae</taxon>
        <taxon>Pseudanabaenales</taxon>
        <taxon>Pseudanabaenaceae</taxon>
        <taxon>Pseudanabaena</taxon>
    </lineage>
</organism>
<dbReference type="PROSITE" id="PS50075">
    <property type="entry name" value="CARRIER"/>
    <property type="match status" value="1"/>
</dbReference>
<gene>
    <name evidence="6" type="ORF">DCF19_12975</name>
</gene>
<dbReference type="SMART" id="SM00823">
    <property type="entry name" value="PKS_PP"/>
    <property type="match status" value="1"/>
</dbReference>
<dbReference type="Gene3D" id="1.10.1200.10">
    <property type="entry name" value="ACP-like"/>
    <property type="match status" value="1"/>
</dbReference>
<name>A0A2W4XX12_9CYAN</name>
<dbReference type="SUPFAM" id="SSF53474">
    <property type="entry name" value="alpha/beta-Hydrolases"/>
    <property type="match status" value="1"/>
</dbReference>
<keyword evidence="2" id="KW-0596">Phosphopantetheine</keyword>
<evidence type="ECO:0000256" key="4">
    <source>
        <dbReference type="SAM" id="MobiDB-lite"/>
    </source>
</evidence>
<dbReference type="AlphaFoldDB" id="A0A2W4XX12"/>
<proteinExistence type="predicted"/>
<protein>
    <recommendedName>
        <fullName evidence="5">Carrier domain-containing protein</fullName>
    </recommendedName>
</protein>
<dbReference type="Pfam" id="PF00975">
    <property type="entry name" value="Thioesterase"/>
    <property type="match status" value="1"/>
</dbReference>
<dbReference type="PROSITE" id="PS00012">
    <property type="entry name" value="PHOSPHOPANTETHEINE"/>
    <property type="match status" value="1"/>
</dbReference>
<dbReference type="InterPro" id="IPR020806">
    <property type="entry name" value="PKS_PP-bd"/>
</dbReference>
<dbReference type="Proteomes" id="UP000249467">
    <property type="component" value="Unassembled WGS sequence"/>
</dbReference>
<evidence type="ECO:0000256" key="1">
    <source>
        <dbReference type="ARBA" id="ARBA00001957"/>
    </source>
</evidence>
<dbReference type="InterPro" id="IPR009081">
    <property type="entry name" value="PP-bd_ACP"/>
</dbReference>
<evidence type="ECO:0000259" key="5">
    <source>
        <dbReference type="PROSITE" id="PS50075"/>
    </source>
</evidence>
<reference evidence="6 7" key="1">
    <citation type="submission" date="2018-04" db="EMBL/GenBank/DDBJ databases">
        <authorList>
            <person name="Go L.Y."/>
            <person name="Mitchell J.A."/>
        </authorList>
    </citation>
    <scope>NUCLEOTIDE SEQUENCE [LARGE SCALE GENOMIC DNA]</scope>
    <source>
        <strain evidence="6">ULC066bin1</strain>
    </source>
</reference>
<evidence type="ECO:0000256" key="3">
    <source>
        <dbReference type="ARBA" id="ARBA00022553"/>
    </source>
</evidence>
<feature type="non-terminal residue" evidence="6">
    <location>
        <position position="1"/>
    </location>
</feature>
<dbReference type="PANTHER" id="PTHR44845">
    <property type="entry name" value="CARRIER DOMAIN-CONTAINING PROTEIN"/>
    <property type="match status" value="1"/>
</dbReference>
<comment type="cofactor">
    <cofactor evidence="1">
        <name>pantetheine 4'-phosphate</name>
        <dbReference type="ChEBI" id="CHEBI:47942"/>
    </cofactor>
</comment>
<evidence type="ECO:0000313" key="6">
    <source>
        <dbReference type="EMBL" id="PZO39801.1"/>
    </source>
</evidence>
<evidence type="ECO:0000313" key="7">
    <source>
        <dbReference type="Proteomes" id="UP000249467"/>
    </source>
</evidence>
<feature type="region of interest" description="Disordered" evidence="4">
    <location>
        <begin position="295"/>
        <end position="316"/>
    </location>
</feature>
<dbReference type="InterPro" id="IPR029058">
    <property type="entry name" value="AB_hydrolase_fold"/>
</dbReference>
<dbReference type="Gene3D" id="3.40.50.1820">
    <property type="entry name" value="alpha/beta hydrolase"/>
    <property type="match status" value="1"/>
</dbReference>
<comment type="caution">
    <text evidence="6">The sequence shown here is derived from an EMBL/GenBank/DDBJ whole genome shotgun (WGS) entry which is preliminary data.</text>
</comment>
<dbReference type="EMBL" id="QBML01000016">
    <property type="protein sequence ID" value="PZO39801.1"/>
    <property type="molecule type" value="Genomic_DNA"/>
</dbReference>
<accession>A0A2W4XX12</accession>
<evidence type="ECO:0000256" key="2">
    <source>
        <dbReference type="ARBA" id="ARBA00022450"/>
    </source>
</evidence>
<dbReference type="InterPro" id="IPR001031">
    <property type="entry name" value="Thioesterase"/>
</dbReference>
<dbReference type="GO" id="GO:0031177">
    <property type="term" value="F:phosphopantetheine binding"/>
    <property type="evidence" value="ECO:0007669"/>
    <property type="project" value="InterPro"/>
</dbReference>